<dbReference type="InterPro" id="IPR004007">
    <property type="entry name" value="DhaL_dom"/>
</dbReference>
<dbReference type="GO" id="GO:0004371">
    <property type="term" value="F:glycerone kinase activity"/>
    <property type="evidence" value="ECO:0007669"/>
    <property type="project" value="InterPro"/>
</dbReference>
<feature type="domain" description="DhaL" evidence="7">
    <location>
        <begin position="374"/>
        <end position="575"/>
    </location>
</feature>
<gene>
    <name evidence="9" type="ORF">P43SY_005076</name>
</gene>
<dbReference type="PANTHER" id="PTHR28629">
    <property type="entry name" value="TRIOKINASE/FMN CYCLASE"/>
    <property type="match status" value="1"/>
</dbReference>
<comment type="caution">
    <text evidence="9">The sequence shown here is derived from an EMBL/GenBank/DDBJ whole genome shotgun (WGS) entry which is preliminary data.</text>
</comment>
<evidence type="ECO:0000256" key="5">
    <source>
        <dbReference type="ARBA" id="ARBA00022840"/>
    </source>
</evidence>
<dbReference type="Proteomes" id="UP001209570">
    <property type="component" value="Unassembled WGS sequence"/>
</dbReference>
<dbReference type="FunFam" id="1.25.40.340:FF:000002">
    <property type="entry name" value="Dihydroxyacetone kinase, L subunit"/>
    <property type="match status" value="1"/>
</dbReference>
<feature type="domain" description="DhaK" evidence="8">
    <location>
        <begin position="12"/>
        <end position="337"/>
    </location>
</feature>
<proteinExistence type="inferred from homology"/>
<dbReference type="Gene3D" id="3.30.1180.20">
    <property type="entry name" value="Dihydroxyacetone kinase, domain 2"/>
    <property type="match status" value="1"/>
</dbReference>
<evidence type="ECO:0000256" key="6">
    <source>
        <dbReference type="SAM" id="MobiDB-lite"/>
    </source>
</evidence>
<keyword evidence="5" id="KW-0067">ATP-binding</keyword>
<dbReference type="SUPFAM" id="SSF101473">
    <property type="entry name" value="DhaL-like"/>
    <property type="match status" value="1"/>
</dbReference>
<dbReference type="GO" id="GO:0019563">
    <property type="term" value="P:glycerol catabolic process"/>
    <property type="evidence" value="ECO:0007669"/>
    <property type="project" value="TreeGrafter"/>
</dbReference>
<evidence type="ECO:0000256" key="1">
    <source>
        <dbReference type="ARBA" id="ARBA00008757"/>
    </source>
</evidence>
<evidence type="ECO:0000259" key="8">
    <source>
        <dbReference type="PROSITE" id="PS51481"/>
    </source>
</evidence>
<keyword evidence="3" id="KW-0547">Nucleotide-binding</keyword>
<organism evidence="9 10">
    <name type="scientific">Pythium insidiosum</name>
    <name type="common">Pythiosis disease agent</name>
    <dbReference type="NCBI Taxonomy" id="114742"/>
    <lineage>
        <taxon>Eukaryota</taxon>
        <taxon>Sar</taxon>
        <taxon>Stramenopiles</taxon>
        <taxon>Oomycota</taxon>
        <taxon>Peronosporomycetes</taxon>
        <taxon>Pythiales</taxon>
        <taxon>Pythiaceae</taxon>
        <taxon>Pythium</taxon>
    </lineage>
</organism>
<evidence type="ECO:0000313" key="10">
    <source>
        <dbReference type="Proteomes" id="UP001209570"/>
    </source>
</evidence>
<evidence type="ECO:0000259" key="7">
    <source>
        <dbReference type="PROSITE" id="PS51480"/>
    </source>
</evidence>
<dbReference type="PANTHER" id="PTHR28629:SF4">
    <property type="entry name" value="TRIOKINASE_FMN CYCLASE"/>
    <property type="match status" value="1"/>
</dbReference>
<dbReference type="InterPro" id="IPR036117">
    <property type="entry name" value="DhaL_dom_sf"/>
</dbReference>
<evidence type="ECO:0000256" key="2">
    <source>
        <dbReference type="ARBA" id="ARBA00022679"/>
    </source>
</evidence>
<dbReference type="Gene3D" id="3.40.50.10440">
    <property type="entry name" value="Dihydroxyacetone kinase, domain 1"/>
    <property type="match status" value="1"/>
</dbReference>
<evidence type="ECO:0008006" key="11">
    <source>
        <dbReference type="Google" id="ProtNLM"/>
    </source>
</evidence>
<dbReference type="SMART" id="SM01120">
    <property type="entry name" value="Dak2"/>
    <property type="match status" value="1"/>
</dbReference>
<dbReference type="FunFam" id="3.30.1180.20:FF:000001">
    <property type="entry name" value="Dihydroxyacetone kinase 1"/>
    <property type="match status" value="1"/>
</dbReference>
<evidence type="ECO:0000256" key="3">
    <source>
        <dbReference type="ARBA" id="ARBA00022741"/>
    </source>
</evidence>
<dbReference type="GO" id="GO:0005524">
    <property type="term" value="F:ATP binding"/>
    <property type="evidence" value="ECO:0007669"/>
    <property type="project" value="UniProtKB-KW"/>
</dbReference>
<accession>A0AAD5QAL2</accession>
<keyword evidence="10" id="KW-1185">Reference proteome</keyword>
<reference evidence="9" key="1">
    <citation type="submission" date="2021-12" db="EMBL/GenBank/DDBJ databases">
        <title>Prjna785345.</title>
        <authorList>
            <person name="Rujirawat T."/>
            <person name="Krajaejun T."/>
        </authorList>
    </citation>
    <scope>NUCLEOTIDE SEQUENCE</scope>
    <source>
        <strain evidence="9">Pi057C3</strain>
    </source>
</reference>
<feature type="compositionally biased region" description="Low complexity" evidence="6">
    <location>
        <begin position="767"/>
        <end position="780"/>
    </location>
</feature>
<dbReference type="PROSITE" id="PS51481">
    <property type="entry name" value="DHAK"/>
    <property type="match status" value="1"/>
</dbReference>
<dbReference type="Pfam" id="PF02734">
    <property type="entry name" value="Dak2"/>
    <property type="match status" value="1"/>
</dbReference>
<evidence type="ECO:0000313" key="9">
    <source>
        <dbReference type="EMBL" id="KAJ0401056.1"/>
    </source>
</evidence>
<dbReference type="NCBIfam" id="NF011049">
    <property type="entry name" value="PRK14479.1"/>
    <property type="match status" value="1"/>
</dbReference>
<dbReference type="FunFam" id="3.40.50.10440:FF:000001">
    <property type="entry name" value="Dihydroxyacetone kinase, DhaK subunit"/>
    <property type="match status" value="1"/>
</dbReference>
<protein>
    <recommendedName>
        <fullName evidence="11">Dihydroxyacetone kinase</fullName>
    </recommendedName>
</protein>
<evidence type="ECO:0000256" key="4">
    <source>
        <dbReference type="ARBA" id="ARBA00022777"/>
    </source>
</evidence>
<name>A0AAD5QAL2_PYTIN</name>
<dbReference type="Gene3D" id="1.25.40.340">
    <property type="match status" value="1"/>
</dbReference>
<sequence>MAKTTPQLVRAGAPRIVEDMLDGLVLAHPHLALVESEKVVLHRDFEAIRERQVTLLSGGGSGHEPAHAGFIGEGMLTGAICGNVFASPSTQQVLAAIRLAAGPKGCLLIVKNYTGDRLNFGLAVEQAKTEGYLVDMVVIGEDVAVVNANAGRRGLSGTVFVHKLAGAAAAQGMDLKSIVNLVTSVTSSESIGTIGVAIHPCTLPGQRAPTRELAENHMEVGLGIHGEPGIETCAQEEPLELAERLVGRLETALALTNGTKVALMINNLGSTTTMELYVVAKFAIEALKRRGVAVERVVVGSFMTALDMSGYSLSVWKLDAQGQHLSLLDAATNAPAWVLVPGDYSSKPQRISPVQNAHAQAARARPSELTAAGAQLEKCIRAACEELIKREPDLTTWDSKVGDGDCGTTLKTAAECILADLEASYPLNDPAATLGALADSVKKSAGGTSGVLYTIFFKAAEVAMESMRDAPAAAAWAASFHAGIAAIQRYGGAREGSRTMLDALLPADRAVGDVATAASRLAEIAQAAEAGADKTSTIPTSKAFGRTGYVGLASGAEIPDPGAKAVAMWIGAIVNAQEEVAVVGMGEQHKRSRPAAALLAALVLALLAGCSGAEPTDGCCAKCIGKPTSKPYTYDPLVYDECKKANGICCFDCNSEKASAPTFENAKFTDGVTPEVKAGEWIQITWSNIARVTFESLQASQVKSMTVRNGSQEAKSEDGVFFVCAKAPGKVLVRGWGSDPCLIATTEFTVNVAEGTTTGTCADRKPTAPSETSSPAPTEPGEMECNLQRATIKLVDGKRQCVCAAEWTGPPDCAGFPWWKIAATVGGGVAALLSIAVSVKAFMNSRQAKKAQEQNEGGDAILGEESITIAGAKSARPSVEVYHAPPASIKTRDDKEYTL</sequence>
<feature type="region of interest" description="Disordered" evidence="6">
    <location>
        <begin position="757"/>
        <end position="783"/>
    </location>
</feature>
<keyword evidence="4" id="KW-0418">Kinase</keyword>
<dbReference type="SUPFAM" id="SSF82549">
    <property type="entry name" value="DAK1/DegV-like"/>
    <property type="match status" value="1"/>
</dbReference>
<dbReference type="GO" id="GO:0005829">
    <property type="term" value="C:cytosol"/>
    <property type="evidence" value="ECO:0007669"/>
    <property type="project" value="TreeGrafter"/>
</dbReference>
<keyword evidence="2" id="KW-0808">Transferase</keyword>
<dbReference type="Pfam" id="PF02733">
    <property type="entry name" value="Dak1"/>
    <property type="match status" value="1"/>
</dbReference>
<dbReference type="InterPro" id="IPR050861">
    <property type="entry name" value="Dihydroxyacetone_Kinase"/>
</dbReference>
<dbReference type="EMBL" id="JAKCXM010000138">
    <property type="protein sequence ID" value="KAJ0401056.1"/>
    <property type="molecule type" value="Genomic_DNA"/>
</dbReference>
<dbReference type="PROSITE" id="PS51480">
    <property type="entry name" value="DHAL"/>
    <property type="match status" value="1"/>
</dbReference>
<dbReference type="AlphaFoldDB" id="A0AAD5QAL2"/>
<comment type="similarity">
    <text evidence="1">Belongs to the dihydroxyacetone kinase (DAK) family.</text>
</comment>
<dbReference type="InterPro" id="IPR004006">
    <property type="entry name" value="DhaK_dom"/>
</dbReference>